<proteinExistence type="predicted"/>
<dbReference type="KEGG" id="cfo:105257316"/>
<organism evidence="4">
    <name type="scientific">Camponotus floridanus</name>
    <name type="common">Florida carpenter ant</name>
    <dbReference type="NCBI Taxonomy" id="104421"/>
    <lineage>
        <taxon>Eukaryota</taxon>
        <taxon>Metazoa</taxon>
        <taxon>Ecdysozoa</taxon>
        <taxon>Arthropoda</taxon>
        <taxon>Hexapoda</taxon>
        <taxon>Insecta</taxon>
        <taxon>Pterygota</taxon>
        <taxon>Neoptera</taxon>
        <taxon>Endopterygota</taxon>
        <taxon>Hymenoptera</taxon>
        <taxon>Apocrita</taxon>
        <taxon>Aculeata</taxon>
        <taxon>Formicoidea</taxon>
        <taxon>Formicidae</taxon>
        <taxon>Formicinae</taxon>
        <taxon>Camponotus</taxon>
    </lineage>
</organism>
<dbReference type="AlphaFoldDB" id="E1ZYK7"/>
<keyword evidence="4" id="KW-1185">Reference proteome</keyword>
<feature type="chain" id="PRO_5003156266" evidence="2">
    <location>
        <begin position="17"/>
        <end position="172"/>
    </location>
</feature>
<name>E1ZYK7_CAMFO</name>
<feature type="compositionally biased region" description="Low complexity" evidence="1">
    <location>
        <begin position="84"/>
        <end position="107"/>
    </location>
</feature>
<keyword evidence="2" id="KW-0732">Signal</keyword>
<evidence type="ECO:0000313" key="3">
    <source>
        <dbReference type="EMBL" id="EFN73761.1"/>
    </source>
</evidence>
<reference evidence="3 4" key="1">
    <citation type="journal article" date="2010" name="Science">
        <title>Genomic comparison of the ants Camponotus floridanus and Harpegnathos saltator.</title>
        <authorList>
            <person name="Bonasio R."/>
            <person name="Zhang G."/>
            <person name="Ye C."/>
            <person name="Mutti N.S."/>
            <person name="Fang X."/>
            <person name="Qin N."/>
            <person name="Donahue G."/>
            <person name="Yang P."/>
            <person name="Li Q."/>
            <person name="Li C."/>
            <person name="Zhang P."/>
            <person name="Huang Z."/>
            <person name="Berger S.L."/>
            <person name="Reinberg D."/>
            <person name="Wang J."/>
            <person name="Liebig J."/>
        </authorList>
    </citation>
    <scope>NUCLEOTIDE SEQUENCE [LARGE SCALE GENOMIC DNA]</scope>
    <source>
        <strain evidence="4">C129</strain>
    </source>
</reference>
<dbReference type="OrthoDB" id="7554657at2759"/>
<dbReference type="InParanoid" id="E1ZYK7"/>
<evidence type="ECO:0000313" key="4">
    <source>
        <dbReference type="Proteomes" id="UP000000311"/>
    </source>
</evidence>
<gene>
    <name evidence="3" type="ORF">EAG_03090</name>
</gene>
<evidence type="ECO:0000256" key="2">
    <source>
        <dbReference type="SAM" id="SignalP"/>
    </source>
</evidence>
<protein>
    <submittedName>
        <fullName evidence="3">Uncharacterized protein</fullName>
    </submittedName>
</protein>
<evidence type="ECO:0000256" key="1">
    <source>
        <dbReference type="SAM" id="MobiDB-lite"/>
    </source>
</evidence>
<dbReference type="Proteomes" id="UP000000311">
    <property type="component" value="Unassembled WGS sequence"/>
</dbReference>
<accession>E1ZYK7</accession>
<dbReference type="OMA" id="PKTNDIM"/>
<feature type="region of interest" description="Disordered" evidence="1">
    <location>
        <begin position="76"/>
        <end position="107"/>
    </location>
</feature>
<feature type="region of interest" description="Disordered" evidence="1">
    <location>
        <begin position="119"/>
        <end position="172"/>
    </location>
</feature>
<dbReference type="EMBL" id="GL435225">
    <property type="protein sequence ID" value="EFN73761.1"/>
    <property type="molecule type" value="Genomic_DNA"/>
</dbReference>
<feature type="signal peptide" evidence="2">
    <location>
        <begin position="1"/>
        <end position="16"/>
    </location>
</feature>
<sequence>MKVLLIVVVLLIAVEAHQGWPFHGPGVGYGRGNKPGRGPWAYPQQQNPNNLFDSNVEWVCQNPKTNDIMIIATDNTRQDYPGRGPWQWQNPPGHQGQNPPGHHQQGNQWTQPIIIQQEPTNTHNNNNNQLPPLFPQTSETPNNNNNNNNDDQSQTTPHYHGGEGMIDIRVAP</sequence>
<feature type="compositionally biased region" description="Low complexity" evidence="1">
    <location>
        <begin position="119"/>
        <end position="149"/>
    </location>
</feature>